<feature type="chain" id="PRO_5008055457" evidence="1">
    <location>
        <begin position="29"/>
        <end position="223"/>
    </location>
</feature>
<proteinExistence type="predicted"/>
<feature type="signal peptide" evidence="1">
    <location>
        <begin position="1"/>
        <end position="28"/>
    </location>
</feature>
<evidence type="ECO:0000313" key="3">
    <source>
        <dbReference type="Proteomes" id="UP000076959"/>
    </source>
</evidence>
<dbReference type="AlphaFoldDB" id="A0A176Z5P9"/>
<name>A0A176Z5P9_9BRAD</name>
<gene>
    <name evidence="2" type="ORF">AYJ54_39490</name>
</gene>
<dbReference type="EMBL" id="LUUB01000022">
    <property type="protein sequence ID" value="OAF15464.1"/>
    <property type="molecule type" value="Genomic_DNA"/>
</dbReference>
<evidence type="ECO:0000256" key="1">
    <source>
        <dbReference type="SAM" id="SignalP"/>
    </source>
</evidence>
<protein>
    <submittedName>
        <fullName evidence="2">Uncharacterized protein</fullName>
    </submittedName>
</protein>
<keyword evidence="3" id="KW-1185">Reference proteome</keyword>
<accession>A0A176Z5P9</accession>
<dbReference type="RefSeq" id="WP_063696395.1">
    <property type="nucleotide sequence ID" value="NZ_LUUB01000022.1"/>
</dbReference>
<dbReference type="Proteomes" id="UP000076959">
    <property type="component" value="Unassembled WGS sequence"/>
</dbReference>
<organism evidence="2 3">
    <name type="scientific">Bradyrhizobium centrolobii</name>
    <dbReference type="NCBI Taxonomy" id="1505087"/>
    <lineage>
        <taxon>Bacteria</taxon>
        <taxon>Pseudomonadati</taxon>
        <taxon>Pseudomonadota</taxon>
        <taxon>Alphaproteobacteria</taxon>
        <taxon>Hyphomicrobiales</taxon>
        <taxon>Nitrobacteraceae</taxon>
        <taxon>Bradyrhizobium</taxon>
    </lineage>
</organism>
<comment type="caution">
    <text evidence="2">The sequence shown here is derived from an EMBL/GenBank/DDBJ whole genome shotgun (WGS) entry which is preliminary data.</text>
</comment>
<evidence type="ECO:0000313" key="2">
    <source>
        <dbReference type="EMBL" id="OAF15464.1"/>
    </source>
</evidence>
<sequence>MTSVSRFRILLMALALAVGSYVMVSALAETTALERAAFPSDATRISSPWAGDVPSFLAALSPFGSELKNNHTLIAALQAIEFGRKRPVTVQSPQHADALGRVKQTLSTSPYSPELWLALVLLQAQRDPHDPVVFEALKMGYLTAPTDARLMPVRLDIAGRFDALADPDIKDLVRSDVRLIMTRRPELKPAIVSAYRRASDLGKAFLQDVVQSIDPTFAPALRG</sequence>
<reference evidence="2 3" key="1">
    <citation type="submission" date="2016-03" db="EMBL/GenBank/DDBJ databases">
        <title>Draft Genome Sequence of the Strain BR 10245 (Bradyrhizobium sp.) isolated from nodules of Centrolobium paraense.</title>
        <authorList>
            <person name="Simoes-Araujo J.L.Sr."/>
            <person name="Barauna A.C."/>
            <person name="Silva K."/>
            <person name="Zilli J.E."/>
        </authorList>
    </citation>
    <scope>NUCLEOTIDE SEQUENCE [LARGE SCALE GENOMIC DNA]</scope>
    <source>
        <strain evidence="2 3">BR 10245</strain>
    </source>
</reference>
<dbReference type="STRING" id="1505087.AYJ54_39490"/>
<keyword evidence="1" id="KW-0732">Signal</keyword>
<dbReference type="OrthoDB" id="8217378at2"/>